<reference evidence="2 3" key="1">
    <citation type="journal article" date="2015" name="Proc. Natl. Acad. Sci. U.S.A.">
        <title>The resurrection genome of Boea hygrometrica: A blueprint for survival of dehydration.</title>
        <authorList>
            <person name="Xiao L."/>
            <person name="Yang G."/>
            <person name="Zhang L."/>
            <person name="Yang X."/>
            <person name="Zhao S."/>
            <person name="Ji Z."/>
            <person name="Zhou Q."/>
            <person name="Hu M."/>
            <person name="Wang Y."/>
            <person name="Chen M."/>
            <person name="Xu Y."/>
            <person name="Jin H."/>
            <person name="Xiao X."/>
            <person name="Hu G."/>
            <person name="Bao F."/>
            <person name="Hu Y."/>
            <person name="Wan P."/>
            <person name="Li L."/>
            <person name="Deng X."/>
            <person name="Kuang T."/>
            <person name="Xiang C."/>
            <person name="Zhu J.K."/>
            <person name="Oliver M.J."/>
            <person name="He Y."/>
        </authorList>
    </citation>
    <scope>NUCLEOTIDE SEQUENCE [LARGE SCALE GENOMIC DNA]</scope>
    <source>
        <strain evidence="3">cv. XS01</strain>
    </source>
</reference>
<keyword evidence="3" id="KW-1185">Reference proteome</keyword>
<feature type="region of interest" description="Disordered" evidence="1">
    <location>
        <begin position="225"/>
        <end position="250"/>
    </location>
</feature>
<sequence length="250" mass="28196">MGIDQLGFQSVHPGYLKILQMGNTDPNNTNSGKRVRGQASCINRGNHRSVIIRPVSHHSSVVIRHNQSVGHHSDDSVVPIRHDTSVCRSQRGSISGSQSIIGSIYLTRNGNFSLLKISTSLVTSNIVGTSLELKSVKEFSYLSSQLHFSSLIPTIRTHIWFYLARKLLSARTKLNTARNTYPEDHTHRRTFYSTVAKTHQLTSSSRSLSNVKPGFLTCINRKRYSRRAQRHQSRSKKGRNRRQSTGEVFE</sequence>
<protein>
    <submittedName>
        <fullName evidence="2">Uncharacterized protein</fullName>
    </submittedName>
</protein>
<dbReference type="EMBL" id="KV001361">
    <property type="protein sequence ID" value="KZV39005.1"/>
    <property type="molecule type" value="Genomic_DNA"/>
</dbReference>
<feature type="compositionally biased region" description="Basic residues" evidence="1">
    <location>
        <begin position="225"/>
        <end position="242"/>
    </location>
</feature>
<evidence type="ECO:0000313" key="3">
    <source>
        <dbReference type="Proteomes" id="UP000250235"/>
    </source>
</evidence>
<organism evidence="2 3">
    <name type="scientific">Dorcoceras hygrometricum</name>
    <dbReference type="NCBI Taxonomy" id="472368"/>
    <lineage>
        <taxon>Eukaryota</taxon>
        <taxon>Viridiplantae</taxon>
        <taxon>Streptophyta</taxon>
        <taxon>Embryophyta</taxon>
        <taxon>Tracheophyta</taxon>
        <taxon>Spermatophyta</taxon>
        <taxon>Magnoliopsida</taxon>
        <taxon>eudicotyledons</taxon>
        <taxon>Gunneridae</taxon>
        <taxon>Pentapetalae</taxon>
        <taxon>asterids</taxon>
        <taxon>lamiids</taxon>
        <taxon>Lamiales</taxon>
        <taxon>Gesneriaceae</taxon>
        <taxon>Didymocarpoideae</taxon>
        <taxon>Trichosporeae</taxon>
        <taxon>Loxocarpinae</taxon>
        <taxon>Dorcoceras</taxon>
    </lineage>
</organism>
<evidence type="ECO:0000256" key="1">
    <source>
        <dbReference type="SAM" id="MobiDB-lite"/>
    </source>
</evidence>
<accession>A0A2Z7C443</accession>
<evidence type="ECO:0000313" key="2">
    <source>
        <dbReference type="EMBL" id="KZV39005.1"/>
    </source>
</evidence>
<name>A0A2Z7C443_9LAMI</name>
<dbReference type="Proteomes" id="UP000250235">
    <property type="component" value="Unassembled WGS sequence"/>
</dbReference>
<proteinExistence type="predicted"/>
<gene>
    <name evidence="2" type="ORF">F511_38570</name>
</gene>
<dbReference type="AlphaFoldDB" id="A0A2Z7C443"/>